<gene>
    <name evidence="3" type="ORF">SCF082_LOCUS14921</name>
</gene>
<evidence type="ECO:0000313" key="4">
    <source>
        <dbReference type="Proteomes" id="UP001642464"/>
    </source>
</evidence>
<feature type="region of interest" description="Disordered" evidence="2">
    <location>
        <begin position="1"/>
        <end position="27"/>
    </location>
</feature>
<accession>A0ABP0K125</accession>
<evidence type="ECO:0000313" key="3">
    <source>
        <dbReference type="EMBL" id="CAK9020457.1"/>
    </source>
</evidence>
<proteinExistence type="predicted"/>
<dbReference type="EMBL" id="CAXAMM010009458">
    <property type="protein sequence ID" value="CAK9020457.1"/>
    <property type="molecule type" value="Genomic_DNA"/>
</dbReference>
<comment type="caution">
    <text evidence="3">The sequence shown here is derived from an EMBL/GenBank/DDBJ whole genome shotgun (WGS) entry which is preliminary data.</text>
</comment>
<evidence type="ECO:0000256" key="1">
    <source>
        <dbReference type="SAM" id="Coils"/>
    </source>
</evidence>
<reference evidence="3 4" key="1">
    <citation type="submission" date="2024-02" db="EMBL/GenBank/DDBJ databases">
        <authorList>
            <person name="Chen Y."/>
            <person name="Shah S."/>
            <person name="Dougan E. K."/>
            <person name="Thang M."/>
            <person name="Chan C."/>
        </authorList>
    </citation>
    <scope>NUCLEOTIDE SEQUENCE [LARGE SCALE GENOMIC DNA]</scope>
</reference>
<organism evidence="3 4">
    <name type="scientific">Durusdinium trenchii</name>
    <dbReference type="NCBI Taxonomy" id="1381693"/>
    <lineage>
        <taxon>Eukaryota</taxon>
        <taxon>Sar</taxon>
        <taxon>Alveolata</taxon>
        <taxon>Dinophyceae</taxon>
        <taxon>Suessiales</taxon>
        <taxon>Symbiodiniaceae</taxon>
        <taxon>Durusdinium</taxon>
    </lineage>
</organism>
<feature type="coiled-coil region" evidence="1">
    <location>
        <begin position="32"/>
        <end position="59"/>
    </location>
</feature>
<sequence>MGKDRRKSRSRSRSRRRNGEEDEEDLSPEARIELLEVENETLKAENRELRKKLVETLRKGGAGRAFFERRSGLGEPVDRGIVLQWIFDFWGRLKYSLNLFVSRIEETTGARNRRRRRGKEWRGKW</sequence>
<dbReference type="Proteomes" id="UP001642464">
    <property type="component" value="Unassembled WGS sequence"/>
</dbReference>
<evidence type="ECO:0000256" key="2">
    <source>
        <dbReference type="SAM" id="MobiDB-lite"/>
    </source>
</evidence>
<name>A0ABP0K125_9DINO</name>
<keyword evidence="1" id="KW-0175">Coiled coil</keyword>
<keyword evidence="4" id="KW-1185">Reference proteome</keyword>
<feature type="compositionally biased region" description="Basic residues" evidence="2">
    <location>
        <begin position="1"/>
        <end position="16"/>
    </location>
</feature>
<evidence type="ECO:0008006" key="5">
    <source>
        <dbReference type="Google" id="ProtNLM"/>
    </source>
</evidence>
<protein>
    <recommendedName>
        <fullName evidence="5">BZIP domain-containing protein</fullName>
    </recommendedName>
</protein>